<keyword evidence="9" id="KW-1015">Disulfide bond</keyword>
<dbReference type="InterPro" id="IPR038354">
    <property type="entry name" value="VKOR_sf"/>
</dbReference>
<accession>A0A084SKI1</accession>
<evidence type="ECO:0000256" key="7">
    <source>
        <dbReference type="ARBA" id="ARBA00023002"/>
    </source>
</evidence>
<comment type="similarity">
    <text evidence="2">Belongs to the thioredoxin family. DsbA subfamily.</text>
</comment>
<dbReference type="Pfam" id="PF13462">
    <property type="entry name" value="Thioredoxin_4"/>
    <property type="match status" value="1"/>
</dbReference>
<evidence type="ECO:0000256" key="9">
    <source>
        <dbReference type="ARBA" id="ARBA00023157"/>
    </source>
</evidence>
<dbReference type="Pfam" id="PF07884">
    <property type="entry name" value="VKOR"/>
    <property type="match status" value="1"/>
</dbReference>
<evidence type="ECO:0000256" key="2">
    <source>
        <dbReference type="ARBA" id="ARBA00005791"/>
    </source>
</evidence>
<dbReference type="SMART" id="SM00756">
    <property type="entry name" value="VKc"/>
    <property type="match status" value="1"/>
</dbReference>
<evidence type="ECO:0000313" key="13">
    <source>
        <dbReference type="EMBL" id="KFA88966.1"/>
    </source>
</evidence>
<feature type="transmembrane region" description="Helical" evidence="11">
    <location>
        <begin position="118"/>
        <end position="151"/>
    </location>
</feature>
<dbReference type="GO" id="GO:0016020">
    <property type="term" value="C:membrane"/>
    <property type="evidence" value="ECO:0007669"/>
    <property type="project" value="UniProtKB-SubCell"/>
</dbReference>
<dbReference type="InterPro" id="IPR036249">
    <property type="entry name" value="Thioredoxin-like_sf"/>
</dbReference>
<evidence type="ECO:0000259" key="12">
    <source>
        <dbReference type="SMART" id="SM00756"/>
    </source>
</evidence>
<feature type="transmembrane region" description="Helical" evidence="11">
    <location>
        <begin position="76"/>
        <end position="97"/>
    </location>
</feature>
<gene>
    <name evidence="13" type="ORF">Q664_37945</name>
</gene>
<evidence type="ECO:0000313" key="14">
    <source>
        <dbReference type="Proteomes" id="UP000028547"/>
    </source>
</evidence>
<dbReference type="PANTHER" id="PTHR13887:SF56">
    <property type="entry name" value="THIOREDOXIN-LIKE REDUCTASE RV2466C"/>
    <property type="match status" value="1"/>
</dbReference>
<keyword evidence="7" id="KW-0560">Oxidoreductase</keyword>
<dbReference type="Gene3D" id="1.20.1440.130">
    <property type="entry name" value="VKOR domain"/>
    <property type="match status" value="1"/>
</dbReference>
<evidence type="ECO:0000256" key="3">
    <source>
        <dbReference type="ARBA" id="ARBA00006214"/>
    </source>
</evidence>
<dbReference type="PANTHER" id="PTHR13887">
    <property type="entry name" value="GLUTATHIONE S-TRANSFERASE KAPPA"/>
    <property type="match status" value="1"/>
</dbReference>
<evidence type="ECO:0000256" key="8">
    <source>
        <dbReference type="ARBA" id="ARBA00023136"/>
    </source>
</evidence>
<evidence type="ECO:0000256" key="4">
    <source>
        <dbReference type="ARBA" id="ARBA00022692"/>
    </source>
</evidence>
<evidence type="ECO:0000256" key="1">
    <source>
        <dbReference type="ARBA" id="ARBA00004141"/>
    </source>
</evidence>
<dbReference type="InterPro" id="IPR012336">
    <property type="entry name" value="Thioredoxin-like_fold"/>
</dbReference>
<comment type="subcellular location">
    <subcellularLocation>
        <location evidence="1">Membrane</location>
        <topology evidence="1">Multi-pass membrane protein</topology>
    </subcellularLocation>
</comment>
<evidence type="ECO:0000256" key="11">
    <source>
        <dbReference type="SAM" id="Phobius"/>
    </source>
</evidence>
<sequence length="447" mass="47133">MSKKANPPPPVPVRGAAALLGLALAEAALSIYQWKELLTLRGGGTTSCGISEQINCETVWNSAFASGVHERLGMPVAVLGLVWGIVAMALAALFLAWRGSGHTVRPATNGLRLTAAAGVAASLVFGLASASSGALCPTCLGTYALTLAFAAVAWKGLPGPVVPQTGEWGRALQWTGGFAVAAYVALLIPGMQTPKANAAAEQLASMTSPAAPGSLEAYLLSLPPQEKQAVSNALARYKMDTPLPALSAARRRHGPENAPVKMVEWTDSRCPHCKSLVEVLALMKKRIPEGKLSLEARQYPLDSQCNSALPPQATDGSGTRCMAAKAQICTEDAPDYWELREKLFAAQSTLNPQNVLSIMSSGTVTRSQLEACISSEETQKKLAEDIAYAQQHDLHGTPLVVINGREALPIPSFLYALIMSDGNPDAAAFKVLPAPQQRALQAHDHPH</sequence>
<dbReference type="RefSeq" id="WP_052519130.1">
    <property type="nucleotide sequence ID" value="NZ_JPMI01000270.1"/>
</dbReference>
<comment type="similarity">
    <text evidence="3">Belongs to the VKOR family.</text>
</comment>
<proteinExistence type="inferred from homology"/>
<comment type="caution">
    <text evidence="13">The sequence shown here is derived from an EMBL/GenBank/DDBJ whole genome shotgun (WGS) entry which is preliminary data.</text>
</comment>
<keyword evidence="8 11" id="KW-0472">Membrane</keyword>
<dbReference type="GO" id="GO:0048038">
    <property type="term" value="F:quinone binding"/>
    <property type="evidence" value="ECO:0007669"/>
    <property type="project" value="UniProtKB-KW"/>
</dbReference>
<feature type="domain" description="Vitamin K epoxide reductase" evidence="12">
    <location>
        <begin position="7"/>
        <end position="157"/>
    </location>
</feature>
<keyword evidence="4 11" id="KW-0812">Transmembrane</keyword>
<dbReference type="SUPFAM" id="SSF52833">
    <property type="entry name" value="Thioredoxin-like"/>
    <property type="match status" value="1"/>
</dbReference>
<protein>
    <submittedName>
        <fullName evidence="13">Cupin</fullName>
    </submittedName>
</protein>
<evidence type="ECO:0000256" key="5">
    <source>
        <dbReference type="ARBA" id="ARBA00022719"/>
    </source>
</evidence>
<organism evidence="13 14">
    <name type="scientific">Archangium violaceum Cb vi76</name>
    <dbReference type="NCBI Taxonomy" id="1406225"/>
    <lineage>
        <taxon>Bacteria</taxon>
        <taxon>Pseudomonadati</taxon>
        <taxon>Myxococcota</taxon>
        <taxon>Myxococcia</taxon>
        <taxon>Myxococcales</taxon>
        <taxon>Cystobacterineae</taxon>
        <taxon>Archangiaceae</taxon>
        <taxon>Archangium</taxon>
    </lineage>
</organism>
<dbReference type="CDD" id="cd12920">
    <property type="entry name" value="VKOR_3"/>
    <property type="match status" value="1"/>
</dbReference>
<dbReference type="Gene3D" id="3.40.30.10">
    <property type="entry name" value="Glutaredoxin"/>
    <property type="match status" value="1"/>
</dbReference>
<dbReference type="AlphaFoldDB" id="A0A084SKI1"/>
<evidence type="ECO:0000256" key="10">
    <source>
        <dbReference type="ARBA" id="ARBA00023284"/>
    </source>
</evidence>
<dbReference type="EMBL" id="JPMI01000270">
    <property type="protein sequence ID" value="KFA88966.1"/>
    <property type="molecule type" value="Genomic_DNA"/>
</dbReference>
<feature type="transmembrane region" description="Helical" evidence="11">
    <location>
        <begin position="171"/>
        <end position="188"/>
    </location>
</feature>
<keyword evidence="6 11" id="KW-1133">Transmembrane helix</keyword>
<dbReference type="Proteomes" id="UP000028547">
    <property type="component" value="Unassembled WGS sequence"/>
</dbReference>
<keyword evidence="10" id="KW-0676">Redox-active center</keyword>
<evidence type="ECO:0000256" key="6">
    <source>
        <dbReference type="ARBA" id="ARBA00022989"/>
    </source>
</evidence>
<dbReference type="GO" id="GO:0016491">
    <property type="term" value="F:oxidoreductase activity"/>
    <property type="evidence" value="ECO:0007669"/>
    <property type="project" value="UniProtKB-KW"/>
</dbReference>
<name>A0A084SKI1_9BACT</name>
<keyword evidence="5" id="KW-0874">Quinone</keyword>
<dbReference type="InterPro" id="IPR012932">
    <property type="entry name" value="VKOR"/>
</dbReference>
<reference evidence="13 14" key="1">
    <citation type="submission" date="2014-07" db="EMBL/GenBank/DDBJ databases">
        <title>Draft Genome Sequence of Gephyronic Acid Producer, Cystobacter violaceus Strain Cb vi76.</title>
        <authorList>
            <person name="Stevens D.C."/>
            <person name="Young J."/>
            <person name="Carmichael R."/>
            <person name="Tan J."/>
            <person name="Taylor R.E."/>
        </authorList>
    </citation>
    <scope>NUCLEOTIDE SEQUENCE [LARGE SCALE GENOMIC DNA]</scope>
    <source>
        <strain evidence="13 14">Cb vi76</strain>
    </source>
</reference>